<organism evidence="1 2">
    <name type="scientific">Pisolithus microcarpus 441</name>
    <dbReference type="NCBI Taxonomy" id="765257"/>
    <lineage>
        <taxon>Eukaryota</taxon>
        <taxon>Fungi</taxon>
        <taxon>Dikarya</taxon>
        <taxon>Basidiomycota</taxon>
        <taxon>Agaricomycotina</taxon>
        <taxon>Agaricomycetes</taxon>
        <taxon>Agaricomycetidae</taxon>
        <taxon>Boletales</taxon>
        <taxon>Sclerodermatineae</taxon>
        <taxon>Pisolithaceae</taxon>
        <taxon>Pisolithus</taxon>
    </lineage>
</organism>
<evidence type="ECO:0000313" key="1">
    <source>
        <dbReference type="EMBL" id="KIK11550.1"/>
    </source>
</evidence>
<reference evidence="2" key="2">
    <citation type="submission" date="2015-01" db="EMBL/GenBank/DDBJ databases">
        <title>Evolutionary Origins and Diversification of the Mycorrhizal Mutualists.</title>
        <authorList>
            <consortium name="DOE Joint Genome Institute"/>
            <consortium name="Mycorrhizal Genomics Consortium"/>
            <person name="Kohler A."/>
            <person name="Kuo A."/>
            <person name="Nagy L.G."/>
            <person name="Floudas D."/>
            <person name="Copeland A."/>
            <person name="Barry K.W."/>
            <person name="Cichocki N."/>
            <person name="Veneault-Fourrey C."/>
            <person name="LaButti K."/>
            <person name="Lindquist E.A."/>
            <person name="Lipzen A."/>
            <person name="Lundell T."/>
            <person name="Morin E."/>
            <person name="Murat C."/>
            <person name="Riley R."/>
            <person name="Ohm R."/>
            <person name="Sun H."/>
            <person name="Tunlid A."/>
            <person name="Henrissat B."/>
            <person name="Grigoriev I.V."/>
            <person name="Hibbett D.S."/>
            <person name="Martin F."/>
        </authorList>
    </citation>
    <scope>NUCLEOTIDE SEQUENCE [LARGE SCALE GENOMIC DNA]</scope>
    <source>
        <strain evidence="2">441</strain>
    </source>
</reference>
<dbReference type="HOGENOM" id="CLU_2484186_0_0_1"/>
<protein>
    <submittedName>
        <fullName evidence="1">Uncharacterized protein</fullName>
    </submittedName>
</protein>
<sequence>MTPGKLPTYRTSYLLRFHPYERVKPSSRERLMATLYASEEDGFFCEEPFTCPLQSPVPDFRCHSELEQPDRPPALLMHPGGGCAYPL</sequence>
<proteinExistence type="predicted"/>
<dbReference type="AlphaFoldDB" id="A0A0C9XH05"/>
<accession>A0A0C9XH05</accession>
<evidence type="ECO:0000313" key="2">
    <source>
        <dbReference type="Proteomes" id="UP000054018"/>
    </source>
</evidence>
<reference evidence="1 2" key="1">
    <citation type="submission" date="2014-04" db="EMBL/GenBank/DDBJ databases">
        <authorList>
            <consortium name="DOE Joint Genome Institute"/>
            <person name="Kuo A."/>
            <person name="Kohler A."/>
            <person name="Costa M.D."/>
            <person name="Nagy L.G."/>
            <person name="Floudas D."/>
            <person name="Copeland A."/>
            <person name="Barry K.W."/>
            <person name="Cichocki N."/>
            <person name="Veneault-Fourrey C."/>
            <person name="LaButti K."/>
            <person name="Lindquist E.A."/>
            <person name="Lipzen A."/>
            <person name="Lundell T."/>
            <person name="Morin E."/>
            <person name="Murat C."/>
            <person name="Sun H."/>
            <person name="Tunlid A."/>
            <person name="Henrissat B."/>
            <person name="Grigoriev I.V."/>
            <person name="Hibbett D.S."/>
            <person name="Martin F."/>
            <person name="Nordberg H.P."/>
            <person name="Cantor M.N."/>
            <person name="Hua S.X."/>
        </authorList>
    </citation>
    <scope>NUCLEOTIDE SEQUENCE [LARGE SCALE GENOMIC DNA]</scope>
    <source>
        <strain evidence="1 2">441</strain>
    </source>
</reference>
<name>A0A0C9XH05_9AGAM</name>
<dbReference type="OrthoDB" id="2637024at2759"/>
<keyword evidence="2" id="KW-1185">Reference proteome</keyword>
<gene>
    <name evidence="1" type="ORF">PISMIDRAFT_690261</name>
</gene>
<dbReference type="EMBL" id="KN834192">
    <property type="protein sequence ID" value="KIK11550.1"/>
    <property type="molecule type" value="Genomic_DNA"/>
</dbReference>
<dbReference type="Proteomes" id="UP000054018">
    <property type="component" value="Unassembled WGS sequence"/>
</dbReference>